<reference evidence="9 10" key="1">
    <citation type="journal article" date="2011" name="Stand. Genomic Sci.">
        <title>Complete genome sequence of the gliding, heparinolytic Pedobacter saltans type strain (113).</title>
        <authorList>
            <person name="Liolios K."/>
            <person name="Sikorski J."/>
            <person name="Lu M."/>
            <person name="Nolan M."/>
            <person name="Lapidus A."/>
            <person name="Lucas S."/>
            <person name="Hammon N."/>
            <person name="Deshpande S."/>
            <person name="Cheng J.F."/>
            <person name="Tapia R."/>
            <person name="Han C."/>
            <person name="Goodwin L."/>
            <person name="Pitluck S."/>
            <person name="Huntemann M."/>
            <person name="Ivanova N."/>
            <person name="Pagani I."/>
            <person name="Mavromatis K."/>
            <person name="Ovchinikova G."/>
            <person name="Pati A."/>
            <person name="Chen A."/>
            <person name="Palaniappan K."/>
            <person name="Land M."/>
            <person name="Hauser L."/>
            <person name="Brambilla E.M."/>
            <person name="Kotsyurbenko O."/>
            <person name="Rohde M."/>
            <person name="Tindall B.J."/>
            <person name="Abt B."/>
            <person name="Goker M."/>
            <person name="Detter J.C."/>
            <person name="Woyke T."/>
            <person name="Bristow J."/>
            <person name="Eisen J.A."/>
            <person name="Markowitz V."/>
            <person name="Hugenholtz P."/>
            <person name="Klenk H.P."/>
            <person name="Kyrpides N.C."/>
        </authorList>
    </citation>
    <scope>NUCLEOTIDE SEQUENCE [LARGE SCALE GENOMIC DNA]</scope>
    <source>
        <strain evidence="10">ATCC 51119 / DSM 12145 / JCM 21818 / LMG 10337 / NBRC 100064 / NCIMB 13643</strain>
    </source>
</reference>
<dbReference type="Pfam" id="PF20142">
    <property type="entry name" value="Scaffold"/>
    <property type="match status" value="1"/>
</dbReference>
<dbReference type="UniPathway" id="UPA00219"/>
<dbReference type="HOGENOM" id="CLU_020360_3_2_10"/>
<keyword evidence="5 7" id="KW-0573">Peptidoglycan synthesis</keyword>
<dbReference type="Pfam" id="PF01471">
    <property type="entry name" value="PG_binding_1"/>
    <property type="match status" value="1"/>
</dbReference>
<dbReference type="GO" id="GO:0009252">
    <property type="term" value="P:peptidoglycan biosynthetic process"/>
    <property type="evidence" value="ECO:0007669"/>
    <property type="project" value="UniProtKB-UniPathway"/>
</dbReference>
<dbReference type="GO" id="GO:0004180">
    <property type="term" value="F:carboxypeptidase activity"/>
    <property type="evidence" value="ECO:0007669"/>
    <property type="project" value="UniProtKB-ARBA"/>
</dbReference>
<dbReference type="PANTHER" id="PTHR41533:SF2">
    <property type="entry name" value="BLR7131 PROTEIN"/>
    <property type="match status" value="1"/>
</dbReference>
<keyword evidence="3" id="KW-0808">Transferase</keyword>
<dbReference type="InterPro" id="IPR002477">
    <property type="entry name" value="Peptidoglycan-bd-like"/>
</dbReference>
<sequence>MNLKNSILILSVLSVLAGLESCNRRSEKSKKEIQDSIKTEALKKWDETIPGSFSDQTDIKFDSAALGKFFKSYPELAVYKDSISEFYKRRNYAYAWFDKKGIIEQAGNLADRIRNIDTEGVSSKSVPYTKDLDSLIYADQGRKTPSTETELMLTGQYFVFANKVWQGVDEKASKSVQWYVPRKKVSYSDLLDSLLTNKSSVYTVEGRPVYRQYMLLKSFLTKYRELESQREVTTIGLDAGKKSYKIGDSSDNIVKIRKRLHFLGDYKESDTLSALYDANLKEAVSNFQERHGLTNDGVIGAGTIKEMNVPLRDRVKTIIVNMERFRWVPAGLNKEYLGVNIPEYKLHVYNADSLLWSCNVVVGKELHKTVVFQGDLKYIVFSPYWNVPPSIVRNEILPAMNRNAGYLKQHNMEITGHENGLPVIRQLPGKDNSLGLVKFLFPNNFNIYLHDTPAKSLFSMEDRAFSHGCIRVSEPKKLAEFLLKDDKAWDSISIDKAMHQTKEKWVTLKNPVPVFISYFTAFVDRKGQINFRKDIYDRDSALEKMILN</sequence>
<dbReference type="STRING" id="762903.Pedsa_3821"/>
<dbReference type="eggNOG" id="COG2989">
    <property type="taxonomic scope" value="Bacteria"/>
</dbReference>
<reference evidence="10" key="2">
    <citation type="submission" date="2011-02" db="EMBL/GenBank/DDBJ databases">
        <title>The complete genome of Pedobacter saltans DSM 12145.</title>
        <authorList>
            <consortium name="US DOE Joint Genome Institute (JGI-PGF)"/>
            <person name="Lucas S."/>
            <person name="Copeland A."/>
            <person name="Lapidus A."/>
            <person name="Bruce D."/>
            <person name="Goodwin L."/>
            <person name="Pitluck S."/>
            <person name="Kyrpides N."/>
            <person name="Mavromatis K."/>
            <person name="Pagani I."/>
            <person name="Ivanova N."/>
            <person name="Ovchinnikova G."/>
            <person name="Lu M."/>
            <person name="Detter J.C."/>
            <person name="Han C."/>
            <person name="Land M."/>
            <person name="Hauser L."/>
            <person name="Markowitz V."/>
            <person name="Cheng J.-F."/>
            <person name="Hugenholtz P."/>
            <person name="Woyke T."/>
            <person name="Wu D."/>
            <person name="Tindall B."/>
            <person name="Pomrenke H.G."/>
            <person name="Brambilla E."/>
            <person name="Klenk H.-P."/>
            <person name="Eisen J.A."/>
        </authorList>
    </citation>
    <scope>NUCLEOTIDE SEQUENCE [LARGE SCALE GENOMIC DNA]</scope>
    <source>
        <strain evidence="10">ATCC 51119 / DSM 12145 / JCM 21818 / LMG 10337 / NBRC 100064 / NCIMB 13643</strain>
    </source>
</reference>
<name>F0S777_PSESL</name>
<dbReference type="PROSITE" id="PS52029">
    <property type="entry name" value="LD_TPASE"/>
    <property type="match status" value="1"/>
</dbReference>
<keyword evidence="10" id="KW-1185">Reference proteome</keyword>
<dbReference type="SUPFAM" id="SSF141523">
    <property type="entry name" value="L,D-transpeptidase catalytic domain-like"/>
    <property type="match status" value="1"/>
</dbReference>
<comment type="pathway">
    <text evidence="1 7">Cell wall biogenesis; peptidoglycan biosynthesis.</text>
</comment>
<dbReference type="GO" id="GO:0016740">
    <property type="term" value="F:transferase activity"/>
    <property type="evidence" value="ECO:0007669"/>
    <property type="project" value="UniProtKB-KW"/>
</dbReference>
<dbReference type="InterPro" id="IPR038063">
    <property type="entry name" value="Transpep_catalytic_dom"/>
</dbReference>
<keyword evidence="6 7" id="KW-0961">Cell wall biogenesis/degradation</keyword>
<dbReference type="Proteomes" id="UP000000310">
    <property type="component" value="Chromosome"/>
</dbReference>
<dbReference type="InterPro" id="IPR005490">
    <property type="entry name" value="LD_TPept_cat_dom"/>
</dbReference>
<evidence type="ECO:0000256" key="3">
    <source>
        <dbReference type="ARBA" id="ARBA00022679"/>
    </source>
</evidence>
<dbReference type="Gene3D" id="2.40.440.10">
    <property type="entry name" value="L,D-transpeptidase catalytic domain-like"/>
    <property type="match status" value="1"/>
</dbReference>
<dbReference type="RefSeq" id="WP_013634830.1">
    <property type="nucleotide sequence ID" value="NC_015177.1"/>
</dbReference>
<dbReference type="CDD" id="cd16913">
    <property type="entry name" value="YkuD_like"/>
    <property type="match status" value="1"/>
</dbReference>
<evidence type="ECO:0000256" key="4">
    <source>
        <dbReference type="ARBA" id="ARBA00022960"/>
    </source>
</evidence>
<dbReference type="SUPFAM" id="SSF47090">
    <property type="entry name" value="PGBD-like"/>
    <property type="match status" value="1"/>
</dbReference>
<proteinExistence type="inferred from homology"/>
<accession>F0S777</accession>
<feature type="domain" description="L,D-TPase catalytic" evidence="8">
    <location>
        <begin position="335"/>
        <end position="495"/>
    </location>
</feature>
<evidence type="ECO:0000256" key="2">
    <source>
        <dbReference type="ARBA" id="ARBA00005992"/>
    </source>
</evidence>
<dbReference type="OrthoDB" id="9778545at2"/>
<feature type="active site" description="Nucleophile" evidence="7">
    <location>
        <position position="469"/>
    </location>
</feature>
<dbReference type="KEGG" id="psn:Pedsa_3821"/>
<evidence type="ECO:0000313" key="10">
    <source>
        <dbReference type="Proteomes" id="UP000000310"/>
    </source>
</evidence>
<evidence type="ECO:0000256" key="7">
    <source>
        <dbReference type="PROSITE-ProRule" id="PRU01373"/>
    </source>
</evidence>
<dbReference type="PANTHER" id="PTHR41533">
    <property type="entry name" value="L,D-TRANSPEPTIDASE HI_1667-RELATED"/>
    <property type="match status" value="1"/>
</dbReference>
<comment type="similarity">
    <text evidence="2">Belongs to the YkuD family.</text>
</comment>
<evidence type="ECO:0000256" key="6">
    <source>
        <dbReference type="ARBA" id="ARBA00023316"/>
    </source>
</evidence>
<dbReference type="Pfam" id="PF03734">
    <property type="entry name" value="YkuD"/>
    <property type="match status" value="1"/>
</dbReference>
<dbReference type="Gene3D" id="1.10.101.10">
    <property type="entry name" value="PGBD-like superfamily/PGBD"/>
    <property type="match status" value="1"/>
</dbReference>
<gene>
    <name evidence="9" type="ordered locus">Pedsa_3821</name>
</gene>
<dbReference type="AlphaFoldDB" id="F0S777"/>
<dbReference type="InterPro" id="IPR045380">
    <property type="entry name" value="LD_TPept_scaffold_dom"/>
</dbReference>
<dbReference type="EMBL" id="CP002545">
    <property type="protein sequence ID" value="ADY54350.1"/>
    <property type="molecule type" value="Genomic_DNA"/>
</dbReference>
<protein>
    <submittedName>
        <fullName evidence="9">ErfK/YbiS/YcfS/YnhG family protein</fullName>
    </submittedName>
</protein>
<dbReference type="GO" id="GO:0008360">
    <property type="term" value="P:regulation of cell shape"/>
    <property type="evidence" value="ECO:0007669"/>
    <property type="project" value="UniProtKB-UniRule"/>
</dbReference>
<keyword evidence="4 7" id="KW-0133">Cell shape</keyword>
<evidence type="ECO:0000313" key="9">
    <source>
        <dbReference type="EMBL" id="ADY54350.1"/>
    </source>
</evidence>
<dbReference type="InterPro" id="IPR036366">
    <property type="entry name" value="PGBDSf"/>
</dbReference>
<dbReference type="InterPro" id="IPR036365">
    <property type="entry name" value="PGBD-like_sf"/>
</dbReference>
<evidence type="ECO:0000256" key="5">
    <source>
        <dbReference type="ARBA" id="ARBA00022984"/>
    </source>
</evidence>
<feature type="active site" description="Proton donor/acceptor" evidence="7">
    <location>
        <position position="450"/>
    </location>
</feature>
<dbReference type="GO" id="GO:0071555">
    <property type="term" value="P:cell wall organization"/>
    <property type="evidence" value="ECO:0007669"/>
    <property type="project" value="UniProtKB-UniRule"/>
</dbReference>
<organism evidence="9 10">
    <name type="scientific">Pseudopedobacter saltans (strain ATCC 51119 / DSM 12145 / JCM 21818 / CCUG 39354 / LMG 10337 / NBRC 100064 / NCIMB 13643)</name>
    <name type="common">Pedobacter saltans</name>
    <dbReference type="NCBI Taxonomy" id="762903"/>
    <lineage>
        <taxon>Bacteria</taxon>
        <taxon>Pseudomonadati</taxon>
        <taxon>Bacteroidota</taxon>
        <taxon>Sphingobacteriia</taxon>
        <taxon>Sphingobacteriales</taxon>
        <taxon>Sphingobacteriaceae</taxon>
        <taxon>Pseudopedobacter</taxon>
    </lineage>
</organism>
<evidence type="ECO:0000256" key="1">
    <source>
        <dbReference type="ARBA" id="ARBA00004752"/>
    </source>
</evidence>
<dbReference type="InterPro" id="IPR052905">
    <property type="entry name" value="LD-transpeptidase_YkuD-like"/>
</dbReference>
<evidence type="ECO:0000259" key="8">
    <source>
        <dbReference type="PROSITE" id="PS52029"/>
    </source>
</evidence>